<dbReference type="SUPFAM" id="SSF75005">
    <property type="entry name" value="Arabinanase/levansucrase/invertase"/>
    <property type="match status" value="1"/>
</dbReference>
<accession>A0ABV8YIQ9</accession>
<dbReference type="RefSeq" id="WP_386336008.1">
    <property type="nucleotide sequence ID" value="NZ_JBHSFG010000001.1"/>
</dbReference>
<dbReference type="Proteomes" id="UP001596012">
    <property type="component" value="Unassembled WGS sequence"/>
</dbReference>
<feature type="domain" description="Glycosyl hydrolase family 32 N-terminal" evidence="4">
    <location>
        <begin position="24"/>
        <end position="69"/>
    </location>
</feature>
<name>A0ABV8YIQ9_9ACTN</name>
<evidence type="ECO:0000259" key="4">
    <source>
        <dbReference type="Pfam" id="PF00251"/>
    </source>
</evidence>
<keyword evidence="3" id="KW-0326">Glycosidase</keyword>
<evidence type="ECO:0000256" key="1">
    <source>
        <dbReference type="ARBA" id="ARBA00009902"/>
    </source>
</evidence>
<comment type="similarity">
    <text evidence="1">Belongs to the glycosyl hydrolase 32 family.</text>
</comment>
<evidence type="ECO:0000313" key="6">
    <source>
        <dbReference type="Proteomes" id="UP001596012"/>
    </source>
</evidence>
<dbReference type="InterPro" id="IPR023296">
    <property type="entry name" value="Glyco_hydro_beta-prop_sf"/>
</dbReference>
<dbReference type="InterPro" id="IPR013148">
    <property type="entry name" value="Glyco_hydro_32_N"/>
</dbReference>
<sequence length="87" mass="9923">MKADEPMNTTGWGHVLAEQFTVADTHAKSVVQRADWADYGKDHFATVSWENIPGGKRYMTGWMNNWDYSGAIRGQPDQCRYSPRTAR</sequence>
<protein>
    <recommendedName>
        <fullName evidence="4">Glycosyl hydrolase family 32 N-terminal domain-containing protein</fullName>
    </recommendedName>
</protein>
<dbReference type="Pfam" id="PF00251">
    <property type="entry name" value="Glyco_hydro_32N"/>
    <property type="match status" value="1"/>
</dbReference>
<dbReference type="Gene3D" id="2.115.10.20">
    <property type="entry name" value="Glycosyl hydrolase domain, family 43"/>
    <property type="match status" value="1"/>
</dbReference>
<evidence type="ECO:0000256" key="3">
    <source>
        <dbReference type="ARBA" id="ARBA00023295"/>
    </source>
</evidence>
<comment type="caution">
    <text evidence="5">The sequence shown here is derived from an EMBL/GenBank/DDBJ whole genome shotgun (WGS) entry which is preliminary data.</text>
</comment>
<reference evidence="6" key="1">
    <citation type="journal article" date="2019" name="Int. J. Syst. Evol. Microbiol.">
        <title>The Global Catalogue of Microorganisms (GCM) 10K type strain sequencing project: providing services to taxonomists for standard genome sequencing and annotation.</title>
        <authorList>
            <consortium name="The Broad Institute Genomics Platform"/>
            <consortium name="The Broad Institute Genome Sequencing Center for Infectious Disease"/>
            <person name="Wu L."/>
            <person name="Ma J."/>
        </authorList>
    </citation>
    <scope>NUCLEOTIDE SEQUENCE [LARGE SCALE GENOMIC DNA]</scope>
    <source>
        <strain evidence="6">DT43</strain>
    </source>
</reference>
<keyword evidence="6" id="KW-1185">Reference proteome</keyword>
<evidence type="ECO:0000313" key="5">
    <source>
        <dbReference type="EMBL" id="MFC4463066.1"/>
    </source>
</evidence>
<gene>
    <name evidence="5" type="ORF">ACFPH6_00255</name>
</gene>
<proteinExistence type="inferred from homology"/>
<evidence type="ECO:0000256" key="2">
    <source>
        <dbReference type="ARBA" id="ARBA00022801"/>
    </source>
</evidence>
<organism evidence="5 6">
    <name type="scientific">Streptomyces xiangluensis</name>
    <dbReference type="NCBI Taxonomy" id="2665720"/>
    <lineage>
        <taxon>Bacteria</taxon>
        <taxon>Bacillati</taxon>
        <taxon>Actinomycetota</taxon>
        <taxon>Actinomycetes</taxon>
        <taxon>Kitasatosporales</taxon>
        <taxon>Streptomycetaceae</taxon>
        <taxon>Streptomyces</taxon>
    </lineage>
</organism>
<dbReference type="EMBL" id="JBHSFG010000001">
    <property type="protein sequence ID" value="MFC4463066.1"/>
    <property type="molecule type" value="Genomic_DNA"/>
</dbReference>
<keyword evidence="2" id="KW-0378">Hydrolase</keyword>